<reference evidence="2" key="2">
    <citation type="submission" date="2021-01" db="EMBL/GenBank/DDBJ databases">
        <title>Pan-genome distribution and transcriptional activeness of fungal secondary metabolism genes in Aspergillus section Fumigati.</title>
        <authorList>
            <person name="Takahashi H."/>
            <person name="Umemura M."/>
            <person name="Ninomiya A."/>
            <person name="Kusuya Y."/>
            <person name="Urayama S."/>
            <person name="Shimizu M."/>
            <person name="Watanabe A."/>
            <person name="Kamei K."/>
            <person name="Yaguchi T."/>
            <person name="Hagiwara D."/>
        </authorList>
    </citation>
    <scope>NUCLEOTIDE SEQUENCE</scope>
    <source>
        <strain evidence="2">IFM 46973</strain>
    </source>
</reference>
<dbReference type="CDD" id="cd02231">
    <property type="entry name" value="cupin_BLL6423-like"/>
    <property type="match status" value="1"/>
</dbReference>
<organism evidence="2 3">
    <name type="scientific">Aspergillus udagawae</name>
    <dbReference type="NCBI Taxonomy" id="91492"/>
    <lineage>
        <taxon>Eukaryota</taxon>
        <taxon>Fungi</taxon>
        <taxon>Dikarya</taxon>
        <taxon>Ascomycota</taxon>
        <taxon>Pezizomycotina</taxon>
        <taxon>Eurotiomycetes</taxon>
        <taxon>Eurotiomycetidae</taxon>
        <taxon>Eurotiales</taxon>
        <taxon>Aspergillaceae</taxon>
        <taxon>Aspergillus</taxon>
        <taxon>Aspergillus subgen. Fumigati</taxon>
    </lineage>
</organism>
<name>A0A8E0V5H6_9EURO</name>
<reference evidence="2" key="1">
    <citation type="journal article" date="2015" name="Genome Announc.">
        <title>Draft Genome Sequence of the Pathogenic Filamentous Fungus Aspergillus udagawae Strain IFM 46973T.</title>
        <authorList>
            <person name="Kusuya Y."/>
            <person name="Takahashi-Nakaguchi A."/>
            <person name="Takahashi H."/>
            <person name="Yaguchi T."/>
        </authorList>
    </citation>
    <scope>NUCLEOTIDE SEQUENCE</scope>
    <source>
        <strain evidence="2">IFM 46973</strain>
    </source>
</reference>
<protein>
    <recommendedName>
        <fullName evidence="1">Cupin type-2 domain-containing protein</fullName>
    </recommendedName>
</protein>
<dbReference type="RefSeq" id="XP_043150430.1">
    <property type="nucleotide sequence ID" value="XM_043294495.1"/>
</dbReference>
<dbReference type="InterPro" id="IPR013096">
    <property type="entry name" value="Cupin_2"/>
</dbReference>
<dbReference type="PANTHER" id="PTHR36156">
    <property type="entry name" value="SLR2101 PROTEIN"/>
    <property type="match status" value="1"/>
</dbReference>
<dbReference type="PANTHER" id="PTHR36156:SF3">
    <property type="entry name" value="CUPIN 2 CONSERVED BARREL DOMAIN-CONTAINING PROTEIN"/>
    <property type="match status" value="1"/>
</dbReference>
<dbReference type="Pfam" id="PF07883">
    <property type="entry name" value="Cupin_2"/>
    <property type="match status" value="1"/>
</dbReference>
<dbReference type="Proteomes" id="UP000036893">
    <property type="component" value="Unassembled WGS sequence"/>
</dbReference>
<proteinExistence type="predicted"/>
<gene>
    <name evidence="2" type="ORF">Aud_009646</name>
</gene>
<dbReference type="GeneID" id="66997123"/>
<evidence type="ECO:0000313" key="3">
    <source>
        <dbReference type="Proteomes" id="UP000036893"/>
    </source>
</evidence>
<dbReference type="InterPro" id="IPR014710">
    <property type="entry name" value="RmlC-like_jellyroll"/>
</dbReference>
<dbReference type="SUPFAM" id="SSF51182">
    <property type="entry name" value="RmlC-like cupins"/>
    <property type="match status" value="1"/>
</dbReference>
<dbReference type="EMBL" id="BBXM02000008">
    <property type="protein sequence ID" value="GIC93164.1"/>
    <property type="molecule type" value="Genomic_DNA"/>
</dbReference>
<comment type="caution">
    <text evidence="2">The sequence shown here is derived from an EMBL/GenBank/DDBJ whole genome shotgun (WGS) entry which is preliminary data.</text>
</comment>
<feature type="domain" description="Cupin type-2" evidence="1">
    <location>
        <begin position="99"/>
        <end position="166"/>
    </location>
</feature>
<dbReference type="AlphaFoldDB" id="A0A8E0V5H6"/>
<dbReference type="InterPro" id="IPR047142">
    <property type="entry name" value="OryJ/VirC-like"/>
</dbReference>
<evidence type="ECO:0000313" key="2">
    <source>
        <dbReference type="EMBL" id="GIC93164.1"/>
    </source>
</evidence>
<evidence type="ECO:0000259" key="1">
    <source>
        <dbReference type="Pfam" id="PF07883"/>
    </source>
</evidence>
<dbReference type="InterPro" id="IPR011051">
    <property type="entry name" value="RmlC_Cupin_sf"/>
</dbReference>
<accession>A0A8E0V5H6</accession>
<dbReference type="Gene3D" id="2.60.120.10">
    <property type="entry name" value="Jelly Rolls"/>
    <property type="match status" value="1"/>
</dbReference>
<sequence length="196" mass="21696">MADSKDIPPQPTDMTAPIRRIITAHDSKGKAYFASDELLQPYDPITAPRFEAPGPDSGFGVIQIHRSRGFPVDNMRPIKEPHRTLVPLADTKGPSCRIIDLPPAEVGWMHRTLSLDYVVVLSGTVGFRTDGGEEKVLKEHDVIVVRGVNHEWINRGNTVARLFVVVVPSKEIVTEDGVKLQKTPAGEIYDPPEEED</sequence>